<dbReference type="EMBL" id="CACSLK010027831">
    <property type="protein sequence ID" value="CAA0830652.1"/>
    <property type="molecule type" value="Genomic_DNA"/>
</dbReference>
<dbReference type="InterPro" id="IPR001806">
    <property type="entry name" value="Small_GTPase"/>
</dbReference>
<dbReference type="InterPro" id="IPR027417">
    <property type="entry name" value="P-loop_NTPase"/>
</dbReference>
<evidence type="ECO:0000313" key="2">
    <source>
        <dbReference type="Proteomes" id="UP001153555"/>
    </source>
</evidence>
<keyword evidence="2" id="KW-1185">Reference proteome</keyword>
<name>A0A9N7RH32_STRHE</name>
<reference evidence="1" key="1">
    <citation type="submission" date="2019-12" db="EMBL/GenBank/DDBJ databases">
        <authorList>
            <person name="Scholes J."/>
        </authorList>
    </citation>
    <scope>NUCLEOTIDE SEQUENCE</scope>
</reference>
<dbReference type="GO" id="GO:0003924">
    <property type="term" value="F:GTPase activity"/>
    <property type="evidence" value="ECO:0007669"/>
    <property type="project" value="InterPro"/>
</dbReference>
<gene>
    <name evidence="1" type="ORF">SHERM_26044</name>
</gene>
<comment type="caution">
    <text evidence="1">The sequence shown here is derived from an EMBL/GenBank/DDBJ whole genome shotgun (WGS) entry which is preliminary data.</text>
</comment>
<organism evidence="1 2">
    <name type="scientific">Striga hermonthica</name>
    <name type="common">Purple witchweed</name>
    <name type="synonym">Buchnera hermonthica</name>
    <dbReference type="NCBI Taxonomy" id="68872"/>
    <lineage>
        <taxon>Eukaryota</taxon>
        <taxon>Viridiplantae</taxon>
        <taxon>Streptophyta</taxon>
        <taxon>Embryophyta</taxon>
        <taxon>Tracheophyta</taxon>
        <taxon>Spermatophyta</taxon>
        <taxon>Magnoliopsida</taxon>
        <taxon>eudicotyledons</taxon>
        <taxon>Gunneridae</taxon>
        <taxon>Pentapetalae</taxon>
        <taxon>asterids</taxon>
        <taxon>lamiids</taxon>
        <taxon>Lamiales</taxon>
        <taxon>Orobanchaceae</taxon>
        <taxon>Buchnereae</taxon>
        <taxon>Striga</taxon>
    </lineage>
</organism>
<sequence length="212" mass="23658">MLLPESRRPVPSRCPPLPSSVFRQQPVTQLLTMNSGELPCAISDVNSSPGEPPLSRPTDVIRDQEQHPVNVTAYVCLPAPNTGRGQNVKSRAQVISVKKYQEVSPGLDIFLHFFTCSIRNGSVLISVVINQSGIERIVVPRVDRQTLLMIWFRFCHLIVLQGSVMQDSFGRAKKWMQELQKQGNPSTVMALTENKCDLEDKSYVTAELLATK</sequence>
<proteinExistence type="predicted"/>
<accession>A0A9N7RH32</accession>
<dbReference type="GO" id="GO:0005525">
    <property type="term" value="F:GTP binding"/>
    <property type="evidence" value="ECO:0007669"/>
    <property type="project" value="InterPro"/>
</dbReference>
<protein>
    <submittedName>
        <fullName evidence="1">Ras-related protein RABF2b</fullName>
    </submittedName>
</protein>
<dbReference type="Proteomes" id="UP001153555">
    <property type="component" value="Unassembled WGS sequence"/>
</dbReference>
<dbReference type="Pfam" id="PF00071">
    <property type="entry name" value="Ras"/>
    <property type="match status" value="1"/>
</dbReference>
<evidence type="ECO:0000313" key="1">
    <source>
        <dbReference type="EMBL" id="CAA0830652.1"/>
    </source>
</evidence>
<dbReference type="AlphaFoldDB" id="A0A9N7RH32"/>
<dbReference type="SUPFAM" id="SSF52540">
    <property type="entry name" value="P-loop containing nucleoside triphosphate hydrolases"/>
    <property type="match status" value="1"/>
</dbReference>
<dbReference type="Gene3D" id="3.40.50.300">
    <property type="entry name" value="P-loop containing nucleotide triphosphate hydrolases"/>
    <property type="match status" value="1"/>
</dbReference>